<dbReference type="Pfam" id="PF14273">
    <property type="entry name" value="DUF4360"/>
    <property type="match status" value="1"/>
</dbReference>
<dbReference type="InterPro" id="IPR025649">
    <property type="entry name" value="DUF4360"/>
</dbReference>
<gene>
    <name evidence="2" type="ORF">FXF68_25910</name>
</gene>
<evidence type="ECO:0000313" key="2">
    <source>
        <dbReference type="EMBL" id="TYK47232.1"/>
    </source>
</evidence>
<sequence>MKRKAIALFGTAAVLSALGAPAAYAAPPPPRGVTIETADVSGPESCEEHELALSDDRNAFTITYSDFYVAAGGHLPWTDRKRCSILLRILVPSDYTFGINRVDYRGSAELAAGAKGLMRANIFFKGVIDPPEPRILDLKGPYSNNWTVVDEIPPDWVAYRPCGDSRGLYLDSELRVERGSSDPSKVNVIALDSTDGSIKTTYHFAWKTCPK</sequence>
<evidence type="ECO:0000256" key="1">
    <source>
        <dbReference type="SAM" id="SignalP"/>
    </source>
</evidence>
<dbReference type="Proteomes" id="UP000323505">
    <property type="component" value="Unassembled WGS sequence"/>
</dbReference>
<feature type="chain" id="PRO_5022934842" evidence="1">
    <location>
        <begin position="26"/>
        <end position="211"/>
    </location>
</feature>
<evidence type="ECO:0000313" key="3">
    <source>
        <dbReference type="Proteomes" id="UP000323505"/>
    </source>
</evidence>
<keyword evidence="1" id="KW-0732">Signal</keyword>
<dbReference type="EMBL" id="VSRQ01000005">
    <property type="protein sequence ID" value="TYK47232.1"/>
    <property type="molecule type" value="Genomic_DNA"/>
</dbReference>
<dbReference type="PANTHER" id="PTHR38847:SF1">
    <property type="entry name" value="PSEUDOURIDINE SYNTHASE RSUA_RLUA-LIKE DOMAIN-CONTAINING PROTEIN"/>
    <property type="match status" value="1"/>
</dbReference>
<accession>A0A5D3FGY4</accession>
<comment type="caution">
    <text evidence="2">The sequence shown here is derived from an EMBL/GenBank/DDBJ whole genome shotgun (WGS) entry which is preliminary data.</text>
</comment>
<reference evidence="2 3" key="1">
    <citation type="submission" date="2019-08" db="EMBL/GenBank/DDBJ databases">
        <title>Actinomadura sp. nov. CYP1-5 isolated from mountain soil.</title>
        <authorList>
            <person name="Songsumanus A."/>
            <person name="Kuncharoen N."/>
            <person name="Kudo T."/>
            <person name="Yuki M."/>
            <person name="Igarashi Y."/>
            <person name="Tanasupawat S."/>
        </authorList>
    </citation>
    <scope>NUCLEOTIDE SEQUENCE [LARGE SCALE GENOMIC DNA]</scope>
    <source>
        <strain evidence="2 3">CYP1-5</strain>
    </source>
</reference>
<proteinExistence type="predicted"/>
<dbReference type="RefSeq" id="WP_148763527.1">
    <property type="nucleotide sequence ID" value="NZ_VSRQ01000005.1"/>
</dbReference>
<keyword evidence="3" id="KW-1185">Reference proteome</keyword>
<protein>
    <submittedName>
        <fullName evidence="2">DUF4360 domain-containing protein</fullName>
    </submittedName>
</protein>
<organism evidence="2 3">
    <name type="scientific">Actinomadura decatromicini</name>
    <dbReference type="NCBI Taxonomy" id="2604572"/>
    <lineage>
        <taxon>Bacteria</taxon>
        <taxon>Bacillati</taxon>
        <taxon>Actinomycetota</taxon>
        <taxon>Actinomycetes</taxon>
        <taxon>Streptosporangiales</taxon>
        <taxon>Thermomonosporaceae</taxon>
        <taxon>Actinomadura</taxon>
    </lineage>
</organism>
<dbReference type="AlphaFoldDB" id="A0A5D3FGY4"/>
<feature type="signal peptide" evidence="1">
    <location>
        <begin position="1"/>
        <end position="25"/>
    </location>
</feature>
<name>A0A5D3FGY4_9ACTN</name>
<dbReference type="PANTHER" id="PTHR38847">
    <property type="match status" value="1"/>
</dbReference>